<dbReference type="AlphaFoldDB" id="A0A931AGL8"/>
<keyword evidence="3" id="KW-1185">Reference proteome</keyword>
<evidence type="ECO:0000313" key="3">
    <source>
        <dbReference type="Proteomes" id="UP000605361"/>
    </source>
</evidence>
<gene>
    <name evidence="2" type="ORF">ITP53_34255</name>
</gene>
<dbReference type="RefSeq" id="WP_195899608.1">
    <property type="nucleotide sequence ID" value="NZ_JADOGI010000131.1"/>
</dbReference>
<accession>A0A931AGL8</accession>
<proteinExistence type="predicted"/>
<name>A0A931AGL8_9ACTN</name>
<evidence type="ECO:0000313" key="2">
    <source>
        <dbReference type="EMBL" id="MBF8190689.1"/>
    </source>
</evidence>
<protein>
    <submittedName>
        <fullName evidence="2">Uncharacterized protein</fullName>
    </submittedName>
</protein>
<dbReference type="Proteomes" id="UP000605361">
    <property type="component" value="Unassembled WGS sequence"/>
</dbReference>
<evidence type="ECO:0000256" key="1">
    <source>
        <dbReference type="SAM" id="Coils"/>
    </source>
</evidence>
<comment type="caution">
    <text evidence="2">The sequence shown here is derived from an EMBL/GenBank/DDBJ whole genome shotgun (WGS) entry which is preliminary data.</text>
</comment>
<dbReference type="EMBL" id="JADOGI010000131">
    <property type="protein sequence ID" value="MBF8190689.1"/>
    <property type="molecule type" value="Genomic_DNA"/>
</dbReference>
<feature type="coiled-coil region" evidence="1">
    <location>
        <begin position="5"/>
        <end position="39"/>
    </location>
</feature>
<reference evidence="2" key="1">
    <citation type="submission" date="2020-11" db="EMBL/GenBank/DDBJ databases">
        <title>Whole-genome analyses of Nonomuraea sp. K274.</title>
        <authorList>
            <person name="Veyisoglu A."/>
        </authorList>
    </citation>
    <scope>NUCLEOTIDE SEQUENCE</scope>
    <source>
        <strain evidence="2">K274</strain>
    </source>
</reference>
<sequence length="88" mass="9994">MGSLLEELARREAMARQRLEEIREQITALESRLEAEQGRLSRLVITRETVEEVLGQSEIVSSFLSHTAAYLSEELRRDSWVAVPGPGR</sequence>
<keyword evidence="1" id="KW-0175">Coiled coil</keyword>
<organism evidence="2 3">
    <name type="scientific">Nonomuraea cypriaca</name>
    <dbReference type="NCBI Taxonomy" id="1187855"/>
    <lineage>
        <taxon>Bacteria</taxon>
        <taxon>Bacillati</taxon>
        <taxon>Actinomycetota</taxon>
        <taxon>Actinomycetes</taxon>
        <taxon>Streptosporangiales</taxon>
        <taxon>Streptosporangiaceae</taxon>
        <taxon>Nonomuraea</taxon>
    </lineage>
</organism>